<feature type="signal peptide" evidence="1">
    <location>
        <begin position="1"/>
        <end position="25"/>
    </location>
</feature>
<evidence type="ECO:0000313" key="2">
    <source>
        <dbReference type="EMBL" id="SEK70539.1"/>
    </source>
</evidence>
<name>A0A1H7J727_OLID1</name>
<keyword evidence="3" id="KW-1185">Reference proteome</keyword>
<reference evidence="3" key="1">
    <citation type="submission" date="2016-10" db="EMBL/GenBank/DDBJ databases">
        <authorList>
            <person name="Varghese N."/>
            <person name="Submissions S."/>
        </authorList>
    </citation>
    <scope>NUCLEOTIDE SEQUENCE [LARGE SCALE GENOMIC DNA]</scope>
    <source>
        <strain evidence="3">DSM 18733</strain>
    </source>
</reference>
<proteinExistence type="predicted"/>
<dbReference type="RefSeq" id="WP_093319104.1">
    <property type="nucleotide sequence ID" value="NZ_FOAF01000001.1"/>
</dbReference>
<accession>A0A1H7J727</accession>
<keyword evidence="1" id="KW-0732">Signal</keyword>
<dbReference type="Proteomes" id="UP000199421">
    <property type="component" value="Unassembled WGS sequence"/>
</dbReference>
<evidence type="ECO:0000256" key="1">
    <source>
        <dbReference type="SAM" id="SignalP"/>
    </source>
</evidence>
<protein>
    <submittedName>
        <fullName evidence="2">Uncharacterized protein</fullName>
    </submittedName>
</protein>
<dbReference type="AlphaFoldDB" id="A0A1H7J727"/>
<dbReference type="EMBL" id="FOAF01000001">
    <property type="protein sequence ID" value="SEK70539.1"/>
    <property type="molecule type" value="Genomic_DNA"/>
</dbReference>
<sequence>MNIKACFGKILLAISLVICGSYLHAQDNTFIKSSLKKETTTFMLEIARDLVTFDSASDSLEKLSEEQRRIALKQTSFFIKLTDFLHRHEHEYLTLRQQELAKSLAPPKQLVELSYKSIPMDEGLSNFYKTPEIARLLFIRALRPVDIASIVGSLLIPQILNASGEDYRKQLSISQLYGTKTYVKQQDLYEWKIWSVNRLYAIRFSWNIKTGVLSDFGYTPPNTRMIGDIKFFPFIQPVTLADSLSLHLREYQWNLYDSMQVEENAYYVINNDLAIRLQDFFKENKQQYVRIRKQLLAEKELPIPIPVMYHSLYEGSDFKDVEEQLSNLNPIVMEPEDLTMNAYIFVNSSQHFDQANVSKKLRHNAIVGFQHRAAPSDMQDVWKVQAIGYAEIVEYNWNIATGEITAIKIWEK</sequence>
<organism evidence="2 3">
    <name type="scientific">Olivibacter domesticus</name>
    <name type="common">Pseudosphingobacterium domesticum</name>
    <dbReference type="NCBI Taxonomy" id="407022"/>
    <lineage>
        <taxon>Bacteria</taxon>
        <taxon>Pseudomonadati</taxon>
        <taxon>Bacteroidota</taxon>
        <taxon>Sphingobacteriia</taxon>
        <taxon>Sphingobacteriales</taxon>
        <taxon>Sphingobacteriaceae</taxon>
        <taxon>Olivibacter</taxon>
    </lineage>
</organism>
<evidence type="ECO:0000313" key="3">
    <source>
        <dbReference type="Proteomes" id="UP000199421"/>
    </source>
</evidence>
<gene>
    <name evidence="2" type="ORF">SAMN05661044_00940</name>
</gene>
<feature type="chain" id="PRO_5011536682" evidence="1">
    <location>
        <begin position="26"/>
        <end position="412"/>
    </location>
</feature>